<dbReference type="EMBL" id="JAGGJZ010000003">
    <property type="protein sequence ID" value="MBP1889849.1"/>
    <property type="molecule type" value="Genomic_DNA"/>
</dbReference>
<evidence type="ECO:0008006" key="3">
    <source>
        <dbReference type="Google" id="ProtNLM"/>
    </source>
</evidence>
<name>A0ABS4F0R7_9CLOT</name>
<gene>
    <name evidence="1" type="ORF">J2Z53_001432</name>
</gene>
<sequence>MMNKEAMEYLVNLGENDDPIIQLAQGTYSRVGLSRITEPVANTLTVSTLTGLVDYIKGNVDKLKGELLIQVKSQDEVRLYSPLNEDKERELYIKAEAILPNNVRYDQFIDTERFNIMLQSSFVDAGDKKALLQYTGLVQDENVKSIGDDGVSQQVTVKTGVASVGQAIVPNPVSLAPYRTFPEVEQPISKFIFRMKEGPSAAIYEADGGAWRNEAIKNIKEYLEEQLKEVKNIKIIA</sequence>
<dbReference type="Proteomes" id="UP000783390">
    <property type="component" value="Unassembled WGS sequence"/>
</dbReference>
<dbReference type="RefSeq" id="WP_209796738.1">
    <property type="nucleotide sequence ID" value="NZ_JAGGJZ010000003.1"/>
</dbReference>
<organism evidence="1 2">
    <name type="scientific">Clostridium moniliforme</name>
    <dbReference type="NCBI Taxonomy" id="39489"/>
    <lineage>
        <taxon>Bacteria</taxon>
        <taxon>Bacillati</taxon>
        <taxon>Bacillota</taxon>
        <taxon>Clostridia</taxon>
        <taxon>Eubacteriales</taxon>
        <taxon>Clostridiaceae</taxon>
        <taxon>Clostridium</taxon>
    </lineage>
</organism>
<keyword evidence="2" id="KW-1185">Reference proteome</keyword>
<evidence type="ECO:0000313" key="1">
    <source>
        <dbReference type="EMBL" id="MBP1889849.1"/>
    </source>
</evidence>
<comment type="caution">
    <text evidence="1">The sequence shown here is derived from an EMBL/GenBank/DDBJ whole genome shotgun (WGS) entry which is preliminary data.</text>
</comment>
<accession>A0ABS4F0R7</accession>
<proteinExistence type="predicted"/>
<protein>
    <recommendedName>
        <fullName evidence="3">Phage protein</fullName>
    </recommendedName>
</protein>
<reference evidence="1 2" key="1">
    <citation type="submission" date="2021-03" db="EMBL/GenBank/DDBJ databases">
        <title>Genomic Encyclopedia of Type Strains, Phase IV (KMG-IV): sequencing the most valuable type-strain genomes for metagenomic binning, comparative biology and taxonomic classification.</title>
        <authorList>
            <person name="Goeker M."/>
        </authorList>
    </citation>
    <scope>NUCLEOTIDE SEQUENCE [LARGE SCALE GENOMIC DNA]</scope>
    <source>
        <strain evidence="1 2">DSM 3984</strain>
    </source>
</reference>
<evidence type="ECO:0000313" key="2">
    <source>
        <dbReference type="Proteomes" id="UP000783390"/>
    </source>
</evidence>